<gene>
    <name evidence="9" type="ORF">TM35_001991010</name>
</gene>
<accession>A0A1X0ND08</accession>
<keyword evidence="5" id="KW-0067">ATP-binding</keyword>
<dbReference type="EMBL" id="NBCO01000199">
    <property type="protein sequence ID" value="ORC79832.1"/>
    <property type="molecule type" value="Genomic_DNA"/>
</dbReference>
<keyword evidence="6" id="KW-0460">Magnesium</keyword>
<evidence type="ECO:0000259" key="8">
    <source>
        <dbReference type="Pfam" id="PF05257"/>
    </source>
</evidence>
<evidence type="ECO:0000256" key="2">
    <source>
        <dbReference type="ARBA" id="ARBA00022598"/>
    </source>
</evidence>
<evidence type="ECO:0000256" key="3">
    <source>
        <dbReference type="ARBA" id="ARBA00022723"/>
    </source>
</evidence>
<dbReference type="Proteomes" id="UP000192257">
    <property type="component" value="Unassembled WGS sequence"/>
</dbReference>
<sequence>MPVNDTEHCVHHEDEVVPFGKVLGVTDDGVPVFSNGERGFASRQVSVAPSLRRIGIPHSTLTTGMYDTLGYKWLSLEFVRRYLVMSKGLWLSSVPTAEDVWQAKDPITTIPDGNAVTVVRHVNGDTTSLPSVGDIMVWGRSSSMPTGHVGIVVHISDNWVGLADQNYEFNRWPSEKNYSRQIERKIRDDNIVEYHDEESLLGWIKVEAPPYDFTRGDLPDRYRHILSSGHIVRYHVKRELKLPWTNPTERCDYFLKRSLTIDGNMGENACAAENDVPDGYYLMDYDMWCRFRFAANTLHEIAMEATRRILNDPDSEHILVHYFGVSKELHPQLRRSFDIIPPMGGRFDFGYDGKDIVMLEYNCDSSAAMLECGDTQDKIARHYGIKSGMSTGSFLYSKMVNYFKCLLQNNFVCPPHKLIHFMIDDNDEERYTALYAMNAAEEGGFRTKLCVKLTDFRYASSATDGESLIVSKDHPVIVDLEDEKVLLVWKTWAWDTILHQYSEQKSQESNELNQKPSLSDILLNDNIRVLEPLWKTLTGSKAILPFMYALAPNHPNMVPASFQRTKEIISGHYLSKPVNGRAGQNIIMYDPEEDKDTVAAAPQTVEAPVLCRSLSLPLFEDTPSNTFGTPADEDNENSTGRFFDSSVVYQSRIFLKKYEHKYFPIFCGWTIGGEFGGVVVREDTSKITKLASLVVPARVVREHIPLQPAHNSDDVGET</sequence>
<evidence type="ECO:0000313" key="10">
    <source>
        <dbReference type="Proteomes" id="UP000192257"/>
    </source>
</evidence>
<dbReference type="SUPFAM" id="SSF52440">
    <property type="entry name" value="PreATP-grasp domain"/>
    <property type="match status" value="1"/>
</dbReference>
<dbReference type="Pfam" id="PF03738">
    <property type="entry name" value="GSP_synth"/>
    <property type="match status" value="1"/>
</dbReference>
<feature type="domain" description="Glutathionylspermidine synthase pre-ATP-grasp-like" evidence="7">
    <location>
        <begin position="281"/>
        <end position="619"/>
    </location>
</feature>
<keyword evidence="2" id="KW-0436">Ligase</keyword>
<comment type="similarity">
    <text evidence="1">In the C-terminal section; belongs to the glutathionylspermidine synthase preATP-grasp family.</text>
</comment>
<evidence type="ECO:0000256" key="1">
    <source>
        <dbReference type="ARBA" id="ARBA00008227"/>
    </source>
</evidence>
<dbReference type="InterPro" id="IPR007921">
    <property type="entry name" value="CHAP_dom"/>
</dbReference>
<dbReference type="STRING" id="67003.A0A1X0ND08"/>
<evidence type="ECO:0000256" key="4">
    <source>
        <dbReference type="ARBA" id="ARBA00022741"/>
    </source>
</evidence>
<dbReference type="InterPro" id="IPR005494">
    <property type="entry name" value="GSPS_pre-ATP-grasp-like_dom"/>
</dbReference>
<organism evidence="9 10">
    <name type="scientific">Trypanosoma theileri</name>
    <dbReference type="NCBI Taxonomy" id="67003"/>
    <lineage>
        <taxon>Eukaryota</taxon>
        <taxon>Discoba</taxon>
        <taxon>Euglenozoa</taxon>
        <taxon>Kinetoplastea</taxon>
        <taxon>Metakinetoplastina</taxon>
        <taxon>Trypanosomatida</taxon>
        <taxon>Trypanosomatidae</taxon>
        <taxon>Trypanosoma</taxon>
    </lineage>
</organism>
<dbReference type="GO" id="GO:0046872">
    <property type="term" value="F:metal ion binding"/>
    <property type="evidence" value="ECO:0007669"/>
    <property type="project" value="UniProtKB-KW"/>
</dbReference>
<dbReference type="Pfam" id="PF05257">
    <property type="entry name" value="CHAP"/>
    <property type="match status" value="1"/>
</dbReference>
<dbReference type="SUPFAM" id="SSF54001">
    <property type="entry name" value="Cysteine proteinases"/>
    <property type="match status" value="1"/>
</dbReference>
<dbReference type="VEuPathDB" id="TriTrypDB:TM35_001991010"/>
<evidence type="ECO:0000259" key="7">
    <source>
        <dbReference type="Pfam" id="PF03738"/>
    </source>
</evidence>
<dbReference type="AlphaFoldDB" id="A0A1X0ND08"/>
<dbReference type="GO" id="GO:0005524">
    <property type="term" value="F:ATP binding"/>
    <property type="evidence" value="ECO:0007669"/>
    <property type="project" value="UniProtKB-KW"/>
</dbReference>
<dbReference type="GeneID" id="39991788"/>
<feature type="domain" description="Peptidase C51" evidence="8">
    <location>
        <begin position="70"/>
        <end position="166"/>
    </location>
</feature>
<dbReference type="GO" id="GO:0016874">
    <property type="term" value="F:ligase activity"/>
    <property type="evidence" value="ECO:0007669"/>
    <property type="project" value="UniProtKB-KW"/>
</dbReference>
<keyword evidence="4" id="KW-0547">Nucleotide-binding</keyword>
<evidence type="ECO:0000256" key="6">
    <source>
        <dbReference type="ARBA" id="ARBA00022842"/>
    </source>
</evidence>
<comment type="caution">
    <text evidence="9">The sequence shown here is derived from an EMBL/GenBank/DDBJ whole genome shotgun (WGS) entry which is preliminary data.</text>
</comment>
<proteinExistence type="inferred from homology"/>
<dbReference type="Gene3D" id="3.30.1490.330">
    <property type="match status" value="1"/>
</dbReference>
<dbReference type="InterPro" id="IPR016185">
    <property type="entry name" value="PreATP-grasp_dom_sf"/>
</dbReference>
<dbReference type="InterPro" id="IPR051705">
    <property type="entry name" value="Gsp_Synthetase/Amidase"/>
</dbReference>
<dbReference type="PANTHER" id="PTHR30094">
    <property type="entry name" value="BIFUNCTIONAL GLUTATHIONYLSPERMIDINE SYNTHETASE/AMIDASE-RELATED"/>
    <property type="match status" value="1"/>
</dbReference>
<dbReference type="OrthoDB" id="64566at2759"/>
<protein>
    <submittedName>
        <fullName evidence="9">Putative trypanothione synthetase</fullName>
    </submittedName>
</protein>
<evidence type="ECO:0000256" key="5">
    <source>
        <dbReference type="ARBA" id="ARBA00022840"/>
    </source>
</evidence>
<dbReference type="RefSeq" id="XP_028876698.1">
    <property type="nucleotide sequence ID" value="XM_029032008.1"/>
</dbReference>
<evidence type="ECO:0000313" key="9">
    <source>
        <dbReference type="EMBL" id="ORC79832.1"/>
    </source>
</evidence>
<dbReference type="Gene3D" id="3.90.1720.10">
    <property type="entry name" value="endopeptidase domain like (from Nostoc punctiforme)"/>
    <property type="match status" value="1"/>
</dbReference>
<name>A0A1X0ND08_9TRYP</name>
<dbReference type="PANTHER" id="PTHR30094:SF0">
    <property type="entry name" value="BIFUNCTIONAL GLUTATHIONYLSPERMIDINE SYNTHETASE_AMIDASE-RELATED"/>
    <property type="match status" value="1"/>
</dbReference>
<keyword evidence="3" id="KW-0479">Metal-binding</keyword>
<dbReference type="SUPFAM" id="SSF56059">
    <property type="entry name" value="Glutathione synthetase ATP-binding domain-like"/>
    <property type="match status" value="1"/>
</dbReference>
<keyword evidence="10" id="KW-1185">Reference proteome</keyword>
<dbReference type="InterPro" id="IPR038765">
    <property type="entry name" value="Papain-like_cys_pep_sf"/>
</dbReference>
<reference evidence="9 10" key="1">
    <citation type="submission" date="2017-03" db="EMBL/GenBank/DDBJ databases">
        <title>An alternative strategy for trypanosome survival in the mammalian bloodstream revealed through genome and transcriptome analysis of the ubiquitous bovine parasite Trypanosoma (Megatrypanum) theileri.</title>
        <authorList>
            <person name="Kelly S."/>
            <person name="Ivens A."/>
            <person name="Mott A."/>
            <person name="O'Neill E."/>
            <person name="Emms D."/>
            <person name="Macleod O."/>
            <person name="Voorheis P."/>
            <person name="Matthews J."/>
            <person name="Matthews K."/>
            <person name="Carrington M."/>
        </authorList>
    </citation>
    <scope>NUCLEOTIDE SEQUENCE [LARGE SCALE GENOMIC DNA]</scope>
    <source>
        <strain evidence="9">Edinburgh</strain>
    </source>
</reference>